<protein>
    <submittedName>
        <fullName evidence="2">Uncharacterized protein</fullName>
    </submittedName>
</protein>
<feature type="region of interest" description="Disordered" evidence="1">
    <location>
        <begin position="1"/>
        <end position="81"/>
    </location>
</feature>
<evidence type="ECO:0000313" key="3">
    <source>
        <dbReference type="Proteomes" id="UP000799424"/>
    </source>
</evidence>
<dbReference type="Proteomes" id="UP000799424">
    <property type="component" value="Unassembled WGS sequence"/>
</dbReference>
<keyword evidence="3" id="KW-1185">Reference proteome</keyword>
<accession>A0A6A7ACV2</accession>
<dbReference type="AlphaFoldDB" id="A0A6A7ACV2"/>
<evidence type="ECO:0000256" key="1">
    <source>
        <dbReference type="SAM" id="MobiDB-lite"/>
    </source>
</evidence>
<dbReference type="EMBL" id="MU006219">
    <property type="protein sequence ID" value="KAF2830415.1"/>
    <property type="molecule type" value="Genomic_DNA"/>
</dbReference>
<proteinExistence type="predicted"/>
<dbReference type="OrthoDB" id="206213at2759"/>
<sequence length="237" mass="25961">MDSYFFAPRNPPPFFASRNPPSKQPTTATNPYLFASSRSAKARKLPFKQPTTPTPTLPNAPSSPPLPHLPSPTFPPDTTTFDTALSTAVQDLQSDTTSTSRHFTSAALRHLTSLVDVAALASPSYPEFCTLLVYAAKQLSFARPNKGAVVTACLLRALERIARRWNEERTTDWAGLAGSVLAEVARERMHVSEQLDVIAERAEWVPASVIDGYVVEMGEHVEAASKEVQGLKEHIFE</sequence>
<feature type="compositionally biased region" description="Pro residues" evidence="1">
    <location>
        <begin position="52"/>
        <end position="75"/>
    </location>
</feature>
<name>A0A6A7ACV2_9PLEO</name>
<organism evidence="2 3">
    <name type="scientific">Ophiobolus disseminans</name>
    <dbReference type="NCBI Taxonomy" id="1469910"/>
    <lineage>
        <taxon>Eukaryota</taxon>
        <taxon>Fungi</taxon>
        <taxon>Dikarya</taxon>
        <taxon>Ascomycota</taxon>
        <taxon>Pezizomycotina</taxon>
        <taxon>Dothideomycetes</taxon>
        <taxon>Pleosporomycetidae</taxon>
        <taxon>Pleosporales</taxon>
        <taxon>Pleosporineae</taxon>
        <taxon>Phaeosphaeriaceae</taxon>
        <taxon>Ophiobolus</taxon>
    </lineage>
</organism>
<evidence type="ECO:0000313" key="2">
    <source>
        <dbReference type="EMBL" id="KAF2830415.1"/>
    </source>
</evidence>
<gene>
    <name evidence="2" type="ORF">CC86DRAFT_402458</name>
</gene>
<reference evidence="2" key="1">
    <citation type="journal article" date="2020" name="Stud. Mycol.">
        <title>101 Dothideomycetes genomes: a test case for predicting lifestyles and emergence of pathogens.</title>
        <authorList>
            <person name="Haridas S."/>
            <person name="Albert R."/>
            <person name="Binder M."/>
            <person name="Bloem J."/>
            <person name="Labutti K."/>
            <person name="Salamov A."/>
            <person name="Andreopoulos B."/>
            <person name="Baker S."/>
            <person name="Barry K."/>
            <person name="Bills G."/>
            <person name="Bluhm B."/>
            <person name="Cannon C."/>
            <person name="Castanera R."/>
            <person name="Culley D."/>
            <person name="Daum C."/>
            <person name="Ezra D."/>
            <person name="Gonzalez J."/>
            <person name="Henrissat B."/>
            <person name="Kuo A."/>
            <person name="Liang C."/>
            <person name="Lipzen A."/>
            <person name="Lutzoni F."/>
            <person name="Magnuson J."/>
            <person name="Mondo S."/>
            <person name="Nolan M."/>
            <person name="Ohm R."/>
            <person name="Pangilinan J."/>
            <person name="Park H.-J."/>
            <person name="Ramirez L."/>
            <person name="Alfaro M."/>
            <person name="Sun H."/>
            <person name="Tritt A."/>
            <person name="Yoshinaga Y."/>
            <person name="Zwiers L.-H."/>
            <person name="Turgeon B."/>
            <person name="Goodwin S."/>
            <person name="Spatafora J."/>
            <person name="Crous P."/>
            <person name="Grigoriev I."/>
        </authorList>
    </citation>
    <scope>NUCLEOTIDE SEQUENCE</scope>
    <source>
        <strain evidence="2">CBS 113818</strain>
    </source>
</reference>